<gene>
    <name evidence="1" type="ORF">AMECASPLE_025694</name>
</gene>
<name>A0ABV0ZEX6_9TELE</name>
<keyword evidence="2" id="KW-1185">Reference proteome</keyword>
<comment type="caution">
    <text evidence="1">The sequence shown here is derived from an EMBL/GenBank/DDBJ whole genome shotgun (WGS) entry which is preliminary data.</text>
</comment>
<dbReference type="Proteomes" id="UP001469553">
    <property type="component" value="Unassembled WGS sequence"/>
</dbReference>
<evidence type="ECO:0000313" key="1">
    <source>
        <dbReference type="EMBL" id="MEQ2304307.1"/>
    </source>
</evidence>
<sequence>MLGAMSKTFYYSMHFPREFTSIGFVLLHTSLYKSFSNMAVVFIVGYTVAKLLALLPCSEMVLGLTPSQGSFCMGFAGSPRVGVGFLRVLRLPPTVQKHDCS</sequence>
<reference evidence="1 2" key="1">
    <citation type="submission" date="2021-06" db="EMBL/GenBank/DDBJ databases">
        <authorList>
            <person name="Palmer J.M."/>
        </authorList>
    </citation>
    <scope>NUCLEOTIDE SEQUENCE [LARGE SCALE GENOMIC DNA]</scope>
    <source>
        <strain evidence="1 2">AS_MEX2019</strain>
        <tissue evidence="1">Muscle</tissue>
    </source>
</reference>
<organism evidence="1 2">
    <name type="scientific">Ameca splendens</name>
    <dbReference type="NCBI Taxonomy" id="208324"/>
    <lineage>
        <taxon>Eukaryota</taxon>
        <taxon>Metazoa</taxon>
        <taxon>Chordata</taxon>
        <taxon>Craniata</taxon>
        <taxon>Vertebrata</taxon>
        <taxon>Euteleostomi</taxon>
        <taxon>Actinopterygii</taxon>
        <taxon>Neopterygii</taxon>
        <taxon>Teleostei</taxon>
        <taxon>Neoteleostei</taxon>
        <taxon>Acanthomorphata</taxon>
        <taxon>Ovalentaria</taxon>
        <taxon>Atherinomorphae</taxon>
        <taxon>Cyprinodontiformes</taxon>
        <taxon>Goodeidae</taxon>
        <taxon>Ameca</taxon>
    </lineage>
</organism>
<evidence type="ECO:0000313" key="2">
    <source>
        <dbReference type="Proteomes" id="UP001469553"/>
    </source>
</evidence>
<protein>
    <submittedName>
        <fullName evidence="1">Uncharacterized protein</fullName>
    </submittedName>
</protein>
<dbReference type="EMBL" id="JAHRIP010058982">
    <property type="protein sequence ID" value="MEQ2304307.1"/>
    <property type="molecule type" value="Genomic_DNA"/>
</dbReference>
<accession>A0ABV0ZEX6</accession>
<proteinExistence type="predicted"/>